<dbReference type="AlphaFoldDB" id="A0A9N8ZRI6"/>
<keyword evidence="2" id="KW-1185">Reference proteome</keyword>
<accession>A0A9N8ZRI6</accession>
<dbReference type="Proteomes" id="UP000789375">
    <property type="component" value="Unassembled WGS sequence"/>
</dbReference>
<evidence type="ECO:0000313" key="1">
    <source>
        <dbReference type="EMBL" id="CAG8505465.1"/>
    </source>
</evidence>
<protein>
    <submittedName>
        <fullName evidence="1">8842_t:CDS:1</fullName>
    </submittedName>
</protein>
<reference evidence="1" key="1">
    <citation type="submission" date="2021-06" db="EMBL/GenBank/DDBJ databases">
        <authorList>
            <person name="Kallberg Y."/>
            <person name="Tangrot J."/>
            <person name="Rosling A."/>
        </authorList>
    </citation>
    <scope>NUCLEOTIDE SEQUENCE</scope>
    <source>
        <strain evidence="1">87-6 pot B 2015</strain>
    </source>
</reference>
<dbReference type="EMBL" id="CAJVPP010000703">
    <property type="protein sequence ID" value="CAG8505465.1"/>
    <property type="molecule type" value="Genomic_DNA"/>
</dbReference>
<organism evidence="1 2">
    <name type="scientific">Funneliformis mosseae</name>
    <name type="common">Endomycorrhizal fungus</name>
    <name type="synonym">Glomus mosseae</name>
    <dbReference type="NCBI Taxonomy" id="27381"/>
    <lineage>
        <taxon>Eukaryota</taxon>
        <taxon>Fungi</taxon>
        <taxon>Fungi incertae sedis</taxon>
        <taxon>Mucoromycota</taxon>
        <taxon>Glomeromycotina</taxon>
        <taxon>Glomeromycetes</taxon>
        <taxon>Glomerales</taxon>
        <taxon>Glomeraceae</taxon>
        <taxon>Funneliformis</taxon>
    </lineage>
</organism>
<sequence length="136" mass="15500">MPSDNNNSQYPFPNEGGVNQVHRHHFILRDACQSNVSASLLKNLISDAKIGCNVGSWILELASEYPSSQFYWSFELPTRILKPGGFIELNEFGYVLICSIMEEISKANLVETDHFEKECKFWDQEGKLALNSYLHV</sequence>
<evidence type="ECO:0000313" key="2">
    <source>
        <dbReference type="Proteomes" id="UP000789375"/>
    </source>
</evidence>
<comment type="caution">
    <text evidence="1">The sequence shown here is derived from an EMBL/GenBank/DDBJ whole genome shotgun (WGS) entry which is preliminary data.</text>
</comment>
<gene>
    <name evidence="1" type="ORF">FMOSSE_LOCUS4261</name>
</gene>
<name>A0A9N8ZRI6_FUNMO</name>
<proteinExistence type="predicted"/>